<accession>A0A0F9AH60</accession>
<dbReference type="EMBL" id="LAZR01045960">
    <property type="protein sequence ID" value="KKK97640.1"/>
    <property type="molecule type" value="Genomic_DNA"/>
</dbReference>
<evidence type="ECO:0000313" key="1">
    <source>
        <dbReference type="EMBL" id="KKK97640.1"/>
    </source>
</evidence>
<gene>
    <name evidence="1" type="ORF">LCGC14_2650740</name>
</gene>
<reference evidence="1" key="1">
    <citation type="journal article" date="2015" name="Nature">
        <title>Complex archaea that bridge the gap between prokaryotes and eukaryotes.</title>
        <authorList>
            <person name="Spang A."/>
            <person name="Saw J.H."/>
            <person name="Jorgensen S.L."/>
            <person name="Zaremba-Niedzwiedzka K."/>
            <person name="Martijn J."/>
            <person name="Lind A.E."/>
            <person name="van Eijk R."/>
            <person name="Schleper C."/>
            <person name="Guy L."/>
            <person name="Ettema T.J."/>
        </authorList>
    </citation>
    <scope>NUCLEOTIDE SEQUENCE</scope>
</reference>
<sequence>MNKEKSIPRSIRFPERVWKMAKEKAEYLGMKPPSYLRQLVVKDNSKKS</sequence>
<organism evidence="1">
    <name type="scientific">marine sediment metagenome</name>
    <dbReference type="NCBI Taxonomy" id="412755"/>
    <lineage>
        <taxon>unclassified sequences</taxon>
        <taxon>metagenomes</taxon>
        <taxon>ecological metagenomes</taxon>
    </lineage>
</organism>
<name>A0A0F9AH60_9ZZZZ</name>
<dbReference type="AlphaFoldDB" id="A0A0F9AH60"/>
<comment type="caution">
    <text evidence="1">The sequence shown here is derived from an EMBL/GenBank/DDBJ whole genome shotgun (WGS) entry which is preliminary data.</text>
</comment>
<proteinExistence type="predicted"/>
<protein>
    <submittedName>
        <fullName evidence="1">Uncharacterized protein</fullName>
    </submittedName>
</protein>